<protein>
    <submittedName>
        <fullName evidence="2">Uncharacterized protein</fullName>
    </submittedName>
</protein>
<name>A0A409Y178_9AGAR</name>
<keyword evidence="1" id="KW-0812">Transmembrane</keyword>
<reference evidence="2 3" key="1">
    <citation type="journal article" date="2018" name="Evol. Lett.">
        <title>Horizontal gene cluster transfer increased hallucinogenic mushroom diversity.</title>
        <authorList>
            <person name="Reynolds H.T."/>
            <person name="Vijayakumar V."/>
            <person name="Gluck-Thaler E."/>
            <person name="Korotkin H.B."/>
            <person name="Matheny P.B."/>
            <person name="Slot J.C."/>
        </authorList>
    </citation>
    <scope>NUCLEOTIDE SEQUENCE [LARGE SCALE GENOMIC DNA]</scope>
    <source>
        <strain evidence="2 3">SRW20</strain>
    </source>
</reference>
<organism evidence="2 3">
    <name type="scientific">Gymnopilus dilepis</name>
    <dbReference type="NCBI Taxonomy" id="231916"/>
    <lineage>
        <taxon>Eukaryota</taxon>
        <taxon>Fungi</taxon>
        <taxon>Dikarya</taxon>
        <taxon>Basidiomycota</taxon>
        <taxon>Agaricomycotina</taxon>
        <taxon>Agaricomycetes</taxon>
        <taxon>Agaricomycetidae</taxon>
        <taxon>Agaricales</taxon>
        <taxon>Agaricineae</taxon>
        <taxon>Hymenogastraceae</taxon>
        <taxon>Gymnopilus</taxon>
    </lineage>
</organism>
<sequence length="356" mass="38787">MAQQPALLIDDQNSQIGYSCTSFRQTGAKSSYLGTYTTTEGAGDGCNKERFNYTFFGSGIHVEAFILSPMTYSVRIDDGPFVKQAGRGSFYSPSLPDGEHSIAYALPTSGQALPLFDYIAVTPGANTPLAGKVLAVDDTDPSISYAGNWGTFLPFNATANLFPPLYRGSAHWSSTIGDSLHFQFEGSMITVYGSVSDVNAFNITTSYTLDGVTTTTGLPPDTNNADTYLILFQANVEPGLHTLVIDMLELLPSQALGIDLITYTPSFNTISEMPNAAGNSPQTTAVARPMKFLNVGSKVGIAFGVLAFVTFTVIAIFLFHKERYRIFTRPRNRKFRLYDSFEYGDRKLSFPLQPTT</sequence>
<keyword evidence="1" id="KW-1133">Transmembrane helix</keyword>
<dbReference type="OrthoDB" id="3265734at2759"/>
<feature type="transmembrane region" description="Helical" evidence="1">
    <location>
        <begin position="299"/>
        <end position="319"/>
    </location>
</feature>
<keyword evidence="1" id="KW-0472">Membrane</keyword>
<dbReference type="AlphaFoldDB" id="A0A409Y178"/>
<comment type="caution">
    <text evidence="2">The sequence shown here is derived from an EMBL/GenBank/DDBJ whole genome shotgun (WGS) entry which is preliminary data.</text>
</comment>
<evidence type="ECO:0000256" key="1">
    <source>
        <dbReference type="SAM" id="Phobius"/>
    </source>
</evidence>
<evidence type="ECO:0000313" key="2">
    <source>
        <dbReference type="EMBL" id="PPQ96776.1"/>
    </source>
</evidence>
<keyword evidence="3" id="KW-1185">Reference proteome</keyword>
<gene>
    <name evidence="2" type="ORF">CVT26_006260</name>
</gene>
<dbReference type="InParanoid" id="A0A409Y178"/>
<dbReference type="Gene3D" id="2.60.120.260">
    <property type="entry name" value="Galactose-binding domain-like"/>
    <property type="match status" value="1"/>
</dbReference>
<evidence type="ECO:0000313" key="3">
    <source>
        <dbReference type="Proteomes" id="UP000284706"/>
    </source>
</evidence>
<proteinExistence type="predicted"/>
<accession>A0A409Y178</accession>
<dbReference type="EMBL" id="NHYE01001327">
    <property type="protein sequence ID" value="PPQ96776.1"/>
    <property type="molecule type" value="Genomic_DNA"/>
</dbReference>
<dbReference type="Proteomes" id="UP000284706">
    <property type="component" value="Unassembled WGS sequence"/>
</dbReference>